<keyword evidence="1" id="KW-1133">Transmembrane helix</keyword>
<keyword evidence="1" id="KW-0812">Transmembrane</keyword>
<accession>A0ABR9QL38</accession>
<sequence length="85" mass="9753">MIVVAITVLIFLLLYYLLEKETISQMLLLGISLFLLAIPSVIEAYFWWKDDQKSRYFVLCIGEALLFITVGISVWQFGIFGLTSI</sequence>
<evidence type="ECO:0000313" key="2">
    <source>
        <dbReference type="EMBL" id="MBE4909217.1"/>
    </source>
</evidence>
<keyword evidence="1" id="KW-0472">Membrane</keyword>
<evidence type="ECO:0000313" key="3">
    <source>
        <dbReference type="Proteomes" id="UP001516662"/>
    </source>
</evidence>
<reference evidence="2 3" key="1">
    <citation type="submission" date="2020-10" db="EMBL/GenBank/DDBJ databases">
        <title>Bacillus sp. HD4P25, an endophyte from a halophyte.</title>
        <authorList>
            <person name="Sun J.-Q."/>
        </authorList>
    </citation>
    <scope>NUCLEOTIDE SEQUENCE [LARGE SCALE GENOMIC DNA]</scope>
    <source>
        <strain evidence="2 3">YIM 93174</strain>
    </source>
</reference>
<feature type="transmembrane region" description="Helical" evidence="1">
    <location>
        <begin position="29"/>
        <end position="48"/>
    </location>
</feature>
<keyword evidence="3" id="KW-1185">Reference proteome</keyword>
<name>A0ABR9QL38_9BACI</name>
<feature type="transmembrane region" description="Helical" evidence="1">
    <location>
        <begin position="55"/>
        <end position="77"/>
    </location>
</feature>
<gene>
    <name evidence="2" type="ORF">IMZ08_14215</name>
</gene>
<evidence type="ECO:0000256" key="1">
    <source>
        <dbReference type="SAM" id="Phobius"/>
    </source>
</evidence>
<organism evidence="2 3">
    <name type="scientific">Litchfieldia luteola</name>
    <dbReference type="NCBI Taxonomy" id="682179"/>
    <lineage>
        <taxon>Bacteria</taxon>
        <taxon>Bacillati</taxon>
        <taxon>Bacillota</taxon>
        <taxon>Bacilli</taxon>
        <taxon>Bacillales</taxon>
        <taxon>Bacillaceae</taxon>
        <taxon>Litchfieldia</taxon>
    </lineage>
</organism>
<dbReference type="EMBL" id="JADCLJ010000021">
    <property type="protein sequence ID" value="MBE4909217.1"/>
    <property type="molecule type" value="Genomic_DNA"/>
</dbReference>
<protein>
    <submittedName>
        <fullName evidence="2">Uncharacterized protein</fullName>
    </submittedName>
</protein>
<proteinExistence type="predicted"/>
<comment type="caution">
    <text evidence="2">The sequence shown here is derived from an EMBL/GenBank/DDBJ whole genome shotgun (WGS) entry which is preliminary data.</text>
</comment>
<dbReference type="Proteomes" id="UP001516662">
    <property type="component" value="Unassembled WGS sequence"/>
</dbReference>
<dbReference type="RefSeq" id="WP_193537626.1">
    <property type="nucleotide sequence ID" value="NZ_JADCLJ010000021.1"/>
</dbReference>